<sequence length="277" mass="32246">MLLRLTTGDPLNSFYSISSDNSPPVYTILTRSALTKPPYVYYKCLETDDVDEEKRRSSKLNLRGSLANKVKEELWEKSWLFPLDKFVDGSPVPEYCQGVKHLWLLNSQDDVLAELIYNGTTFTAVKLCGKGTSGPMDLFFGICKVEKDQFRARLDIGDLEWIITREGLQLISDDENQTILMKYHTGTRRTDQKKPYSPKFMKGETFLEVNEFAMRYVDKVEEAQILATFCMMEITRRTLFNLLPYEFFEEATLKVNENNTLIRLQKVLRRMRSMHLL</sequence>
<name>A0AAV5ACX6_9AGAM</name>
<dbReference type="Proteomes" id="UP001050691">
    <property type="component" value="Unassembled WGS sequence"/>
</dbReference>
<comment type="caution">
    <text evidence="1">The sequence shown here is derived from an EMBL/GenBank/DDBJ whole genome shotgun (WGS) entry which is preliminary data.</text>
</comment>
<evidence type="ECO:0000313" key="1">
    <source>
        <dbReference type="EMBL" id="GJJ12497.1"/>
    </source>
</evidence>
<proteinExistence type="predicted"/>
<dbReference type="EMBL" id="BPWL01000007">
    <property type="protein sequence ID" value="GJJ12497.1"/>
    <property type="molecule type" value="Genomic_DNA"/>
</dbReference>
<dbReference type="AlphaFoldDB" id="A0AAV5ACX6"/>
<gene>
    <name evidence="1" type="ORF">Clacol_006740</name>
</gene>
<accession>A0AAV5ACX6</accession>
<protein>
    <submittedName>
        <fullName evidence="1">Uncharacterized protein</fullName>
    </submittedName>
</protein>
<organism evidence="1 2">
    <name type="scientific">Clathrus columnatus</name>
    <dbReference type="NCBI Taxonomy" id="1419009"/>
    <lineage>
        <taxon>Eukaryota</taxon>
        <taxon>Fungi</taxon>
        <taxon>Dikarya</taxon>
        <taxon>Basidiomycota</taxon>
        <taxon>Agaricomycotina</taxon>
        <taxon>Agaricomycetes</taxon>
        <taxon>Phallomycetidae</taxon>
        <taxon>Phallales</taxon>
        <taxon>Clathraceae</taxon>
        <taxon>Clathrus</taxon>
    </lineage>
</organism>
<evidence type="ECO:0000313" key="2">
    <source>
        <dbReference type="Proteomes" id="UP001050691"/>
    </source>
</evidence>
<reference evidence="1" key="1">
    <citation type="submission" date="2021-10" db="EMBL/GenBank/DDBJ databases">
        <title>De novo Genome Assembly of Clathrus columnatus (Basidiomycota, Fungi) Using Illumina and Nanopore Sequence Data.</title>
        <authorList>
            <person name="Ogiso-Tanaka E."/>
            <person name="Itagaki H."/>
            <person name="Hosoya T."/>
            <person name="Hosaka K."/>
        </authorList>
    </citation>
    <scope>NUCLEOTIDE SEQUENCE</scope>
    <source>
        <strain evidence="1">MO-923</strain>
    </source>
</reference>
<keyword evidence="2" id="KW-1185">Reference proteome</keyword>